<organism evidence="7 8">
    <name type="scientific">[Candida] subhashii</name>
    <dbReference type="NCBI Taxonomy" id="561895"/>
    <lineage>
        <taxon>Eukaryota</taxon>
        <taxon>Fungi</taxon>
        <taxon>Dikarya</taxon>
        <taxon>Ascomycota</taxon>
        <taxon>Saccharomycotina</taxon>
        <taxon>Pichiomycetes</taxon>
        <taxon>Debaryomycetaceae</taxon>
        <taxon>Spathaspora</taxon>
    </lineage>
</organism>
<evidence type="ECO:0000256" key="4">
    <source>
        <dbReference type="ARBA" id="ARBA00023242"/>
    </source>
</evidence>
<dbReference type="GO" id="GO:0051123">
    <property type="term" value="P:RNA polymerase II preinitiation complex assembly"/>
    <property type="evidence" value="ECO:0007669"/>
    <property type="project" value="InterPro"/>
</dbReference>
<dbReference type="CDD" id="cd08048">
    <property type="entry name" value="HFD_TAF11"/>
    <property type="match status" value="1"/>
</dbReference>
<dbReference type="GeneID" id="73472333"/>
<dbReference type="EMBL" id="JAGSYN010000271">
    <property type="protein sequence ID" value="KAG7661013.1"/>
    <property type="molecule type" value="Genomic_DNA"/>
</dbReference>
<dbReference type="RefSeq" id="XP_049261246.1">
    <property type="nucleotide sequence ID" value="XM_049409610.1"/>
</dbReference>
<evidence type="ECO:0000259" key="6">
    <source>
        <dbReference type="Pfam" id="PF04719"/>
    </source>
</evidence>
<evidence type="ECO:0000313" key="7">
    <source>
        <dbReference type="EMBL" id="KAG7661013.1"/>
    </source>
</evidence>
<comment type="caution">
    <text evidence="7">The sequence shown here is derived from an EMBL/GenBank/DDBJ whole genome shotgun (WGS) entry which is preliminary data.</text>
</comment>
<protein>
    <submittedName>
        <fullName evidence="7">TAF11</fullName>
    </submittedName>
</protein>
<dbReference type="Pfam" id="PF04719">
    <property type="entry name" value="TAFII28"/>
    <property type="match status" value="1"/>
</dbReference>
<evidence type="ECO:0000256" key="2">
    <source>
        <dbReference type="ARBA" id="ARBA00023015"/>
    </source>
</evidence>
<dbReference type="InterPro" id="IPR006809">
    <property type="entry name" value="TAFII28_dom"/>
</dbReference>
<keyword evidence="4" id="KW-0539">Nucleus</keyword>
<name>A0A8J5QHE1_9ASCO</name>
<feature type="compositionally biased region" description="Acidic residues" evidence="5">
    <location>
        <begin position="44"/>
        <end position="91"/>
    </location>
</feature>
<keyword evidence="3" id="KW-0804">Transcription</keyword>
<accession>A0A8J5QHE1</accession>
<evidence type="ECO:0000256" key="3">
    <source>
        <dbReference type="ARBA" id="ARBA00023163"/>
    </source>
</evidence>
<feature type="domain" description="TAFII28-like protein" evidence="6">
    <location>
        <begin position="119"/>
        <end position="243"/>
    </location>
</feature>
<keyword evidence="8" id="KW-1185">Reference proteome</keyword>
<dbReference type="InterPro" id="IPR045127">
    <property type="entry name" value="TAF11-like"/>
</dbReference>
<dbReference type="PANTHER" id="PTHR13218:SF8">
    <property type="entry name" value="TRANSCRIPTION INITIATION FACTOR TFIID SUBUNIT 11"/>
    <property type="match status" value="1"/>
</dbReference>
<evidence type="ECO:0000256" key="5">
    <source>
        <dbReference type="SAM" id="MobiDB-lite"/>
    </source>
</evidence>
<gene>
    <name evidence="7" type="ORF">J8A68_005533</name>
</gene>
<dbReference type="PANTHER" id="PTHR13218">
    <property type="entry name" value="TRANSCRIPTION INITIATION FACTOR TFIID SUBUNIT 11-RELATED"/>
    <property type="match status" value="1"/>
</dbReference>
<dbReference type="AlphaFoldDB" id="A0A8J5QHE1"/>
<dbReference type="GO" id="GO:0016251">
    <property type="term" value="F:RNA polymerase II general transcription initiation factor activity"/>
    <property type="evidence" value="ECO:0007669"/>
    <property type="project" value="TreeGrafter"/>
</dbReference>
<dbReference type="Proteomes" id="UP000694255">
    <property type="component" value="Unassembled WGS sequence"/>
</dbReference>
<dbReference type="OrthoDB" id="28335at2759"/>
<keyword evidence="2" id="KW-0805">Transcription regulation</keyword>
<proteinExistence type="predicted"/>
<dbReference type="GO" id="GO:0005669">
    <property type="term" value="C:transcription factor TFIID complex"/>
    <property type="evidence" value="ECO:0007669"/>
    <property type="project" value="InterPro"/>
</dbReference>
<feature type="region of interest" description="Disordered" evidence="5">
    <location>
        <begin position="1"/>
        <end position="20"/>
    </location>
</feature>
<comment type="subcellular location">
    <subcellularLocation>
        <location evidence="1">Nucleus</location>
    </subcellularLocation>
</comment>
<reference evidence="7 8" key="1">
    <citation type="journal article" date="2021" name="DNA Res.">
        <title>Genome analysis of Candida subhashii reveals its hybrid nature and dual mitochondrial genome conformations.</title>
        <authorList>
            <person name="Mixao V."/>
            <person name="Hegedusova E."/>
            <person name="Saus E."/>
            <person name="Pryszcz L.P."/>
            <person name="Cillingova A."/>
            <person name="Nosek J."/>
            <person name="Gabaldon T."/>
        </authorList>
    </citation>
    <scope>NUCLEOTIDE SEQUENCE [LARGE SCALE GENOMIC DNA]</scope>
    <source>
        <strain evidence="7 8">CBS 10753</strain>
    </source>
</reference>
<evidence type="ECO:0000256" key="1">
    <source>
        <dbReference type="ARBA" id="ARBA00004123"/>
    </source>
</evidence>
<evidence type="ECO:0000313" key="8">
    <source>
        <dbReference type="Proteomes" id="UP000694255"/>
    </source>
</evidence>
<feature type="region of interest" description="Disordered" evidence="5">
    <location>
        <begin position="40"/>
        <end position="91"/>
    </location>
</feature>
<sequence>MTEMIEIEYESDASYDTDVSLDEEDEELIWRVFFSALDKTNNEENLDEEEEDSDDEENYDDNYDNDQNNQDEDEDDEDDDEEDLTDLSEIDDEELVEKYRNLKKTMVDKNLTEEEKKRLLIANFTEDQMERFEAYRRMTVNKPGVKKICNGVLGHSIPHNIAVVIAGISKSFLGEVITKAFEIQERENKARLILDIDAKKKQKREIVHSLQRGQDIEVDERRLVYEGDRIAPLQPHHIREAWRIYKLENSSVFSNPNKRQGDADGWYFR</sequence>